<comment type="caution">
    <text evidence="1">The sequence shown here is derived from an EMBL/GenBank/DDBJ whole genome shotgun (WGS) entry which is preliminary data.</text>
</comment>
<evidence type="ECO:0000313" key="2">
    <source>
        <dbReference type="Proteomes" id="UP000037822"/>
    </source>
</evidence>
<name>A0A0N0M882_9HYPH</name>
<dbReference type="AlphaFoldDB" id="A0A0N0M882"/>
<reference evidence="1 2" key="1">
    <citation type="submission" date="2015-07" db="EMBL/GenBank/DDBJ databases">
        <title>Whole genome sequencing of Bosea vaviloviae isolated from cave pool.</title>
        <authorList>
            <person name="Tan N.E.H."/>
            <person name="Lee Y.P."/>
            <person name="Gan H.M."/>
            <person name="Barton H."/>
            <person name="Savka M.A."/>
        </authorList>
    </citation>
    <scope>NUCLEOTIDE SEQUENCE [LARGE SCALE GENOMIC DNA]</scope>
    <source>
        <strain evidence="1 2">SD260</strain>
    </source>
</reference>
<protein>
    <submittedName>
        <fullName evidence="1">Uncharacterized protein</fullName>
    </submittedName>
</protein>
<proteinExistence type="predicted"/>
<dbReference type="Proteomes" id="UP000037822">
    <property type="component" value="Unassembled WGS sequence"/>
</dbReference>
<dbReference type="RefSeq" id="WP_054211948.1">
    <property type="nucleotide sequence ID" value="NZ_LGSZ01000089.1"/>
</dbReference>
<organism evidence="1 2">
    <name type="scientific">Bosea vaviloviae</name>
    <dbReference type="NCBI Taxonomy" id="1526658"/>
    <lineage>
        <taxon>Bacteria</taxon>
        <taxon>Pseudomonadati</taxon>
        <taxon>Pseudomonadota</taxon>
        <taxon>Alphaproteobacteria</taxon>
        <taxon>Hyphomicrobiales</taxon>
        <taxon>Boseaceae</taxon>
        <taxon>Bosea</taxon>
    </lineage>
</organism>
<dbReference type="EMBL" id="LGSZ01000089">
    <property type="protein sequence ID" value="KPH74069.1"/>
    <property type="molecule type" value="Genomic_DNA"/>
</dbReference>
<keyword evidence="2" id="KW-1185">Reference proteome</keyword>
<sequence length="80" mass="8421">MDEKLTSAGCDRCHGTATLKATWSSGSNLLCDGCFADGQAETDEVEAYEMATFGGAWGIPERPHVQRLARAALSVSEGGK</sequence>
<dbReference type="PATRIC" id="fig|1526658.3.peg.3754"/>
<gene>
    <name evidence="1" type="ORF">AE618_25970</name>
</gene>
<evidence type="ECO:0000313" key="1">
    <source>
        <dbReference type="EMBL" id="KPH74069.1"/>
    </source>
</evidence>
<accession>A0A0N0M882</accession>